<feature type="region of interest" description="Disordered" evidence="1">
    <location>
        <begin position="141"/>
        <end position="162"/>
    </location>
</feature>
<name>A0A7C4H974_STAMA</name>
<proteinExistence type="predicted"/>
<reference evidence="2" key="1">
    <citation type="journal article" date="2020" name="mSystems">
        <title>Genome- and Community-Level Interaction Insights into Carbon Utilization and Element Cycling Functions of Hydrothermarchaeota in Hydrothermal Sediment.</title>
        <authorList>
            <person name="Zhou Z."/>
            <person name="Liu Y."/>
            <person name="Xu W."/>
            <person name="Pan J."/>
            <person name="Luo Z.H."/>
            <person name="Li M."/>
        </authorList>
    </citation>
    <scope>NUCLEOTIDE SEQUENCE [LARGE SCALE GENOMIC DNA]</scope>
    <source>
        <strain evidence="2">SpSt-642</strain>
    </source>
</reference>
<evidence type="ECO:0000313" key="2">
    <source>
        <dbReference type="EMBL" id="HGM58645.1"/>
    </source>
</evidence>
<gene>
    <name evidence="2" type="ORF">ENU14_03540</name>
</gene>
<evidence type="ECO:0000256" key="1">
    <source>
        <dbReference type="SAM" id="MobiDB-lite"/>
    </source>
</evidence>
<comment type="caution">
    <text evidence="2">The sequence shown here is derived from an EMBL/GenBank/DDBJ whole genome shotgun (WGS) entry which is preliminary data.</text>
</comment>
<dbReference type="EMBL" id="DTBJ01000024">
    <property type="protein sequence ID" value="HGM58645.1"/>
    <property type="molecule type" value="Genomic_DNA"/>
</dbReference>
<dbReference type="AlphaFoldDB" id="A0A7C4H974"/>
<sequence>MSGLVEIEVHENIEDFSNKIKDSSFLAYVSLHGVFQGMIRVGREDLSSSLSEVVSKSENRCFYIRLGMKINGDWDEAYVLVCNGVLLGVNGEIRGREVSGSACLEEVVNGINSGRYSRGLIEITEIPVKFVEERLGVDVSSLGKPKPRLPPPPSKERRLVTEEKPTEIERLVEEATTIPIETSISRTETLVPHVKPPAEERITPSPVLKPPEIPVPEAISKKPVVIEELSIALDKPIIDFTDKLVQLASGENIGISSAVVSGDMDRLDVEVSIARLGITRKREKMLRLAESIANILSDILVKQKASQKEIAIVVRHGYEAVRFTKRIG</sequence>
<accession>A0A7C4H974</accession>
<organism evidence="2">
    <name type="scientific">Staphylothermus marinus</name>
    <dbReference type="NCBI Taxonomy" id="2280"/>
    <lineage>
        <taxon>Archaea</taxon>
        <taxon>Thermoproteota</taxon>
        <taxon>Thermoprotei</taxon>
        <taxon>Desulfurococcales</taxon>
        <taxon>Desulfurococcaceae</taxon>
        <taxon>Staphylothermus</taxon>
    </lineage>
</organism>
<protein>
    <submittedName>
        <fullName evidence="2">Uncharacterized protein</fullName>
    </submittedName>
</protein>